<comment type="caution">
    <text evidence="1">The sequence shown here is derived from an EMBL/GenBank/DDBJ whole genome shotgun (WGS) entry which is preliminary data.</text>
</comment>
<evidence type="ECO:0000313" key="1">
    <source>
        <dbReference type="EMBL" id="KII61573.1"/>
    </source>
</evidence>
<organism evidence="1 2">
    <name type="scientific">Thelohanellus kitauei</name>
    <name type="common">Myxosporean</name>
    <dbReference type="NCBI Taxonomy" id="669202"/>
    <lineage>
        <taxon>Eukaryota</taxon>
        <taxon>Metazoa</taxon>
        <taxon>Cnidaria</taxon>
        <taxon>Myxozoa</taxon>
        <taxon>Myxosporea</taxon>
        <taxon>Bivalvulida</taxon>
        <taxon>Platysporina</taxon>
        <taxon>Myxobolidae</taxon>
        <taxon>Thelohanellus</taxon>
    </lineage>
</organism>
<keyword evidence="2" id="KW-1185">Reference proteome</keyword>
<dbReference type="PANTHER" id="PTHR37984">
    <property type="entry name" value="PROTEIN CBG26694"/>
    <property type="match status" value="1"/>
</dbReference>
<accession>A0A0C2I8N5</accession>
<evidence type="ECO:0000313" key="2">
    <source>
        <dbReference type="Proteomes" id="UP000031668"/>
    </source>
</evidence>
<dbReference type="SUPFAM" id="SSF56672">
    <property type="entry name" value="DNA/RNA polymerases"/>
    <property type="match status" value="1"/>
</dbReference>
<name>A0A0C2I8N5_THEKT</name>
<dbReference type="Proteomes" id="UP000031668">
    <property type="component" value="Unassembled WGS sequence"/>
</dbReference>
<dbReference type="OrthoDB" id="10056300at2759"/>
<dbReference type="PANTHER" id="PTHR37984:SF5">
    <property type="entry name" value="PROTEIN NYNRIN-LIKE"/>
    <property type="match status" value="1"/>
</dbReference>
<dbReference type="InterPro" id="IPR050951">
    <property type="entry name" value="Retrovirus_Pol_polyprotein"/>
</dbReference>
<reference evidence="1 2" key="1">
    <citation type="journal article" date="2014" name="Genome Biol. Evol.">
        <title>The genome of the myxosporean Thelohanellus kitauei shows adaptations to nutrient acquisition within its fish host.</title>
        <authorList>
            <person name="Yang Y."/>
            <person name="Xiong J."/>
            <person name="Zhou Z."/>
            <person name="Huo F."/>
            <person name="Miao W."/>
            <person name="Ran C."/>
            <person name="Liu Y."/>
            <person name="Zhang J."/>
            <person name="Feng J."/>
            <person name="Wang M."/>
            <person name="Wang M."/>
            <person name="Wang L."/>
            <person name="Yao B."/>
        </authorList>
    </citation>
    <scope>NUCLEOTIDE SEQUENCE [LARGE SCALE GENOMIC DNA]</scope>
    <source>
        <strain evidence="1">Wuqing</strain>
    </source>
</reference>
<dbReference type="AlphaFoldDB" id="A0A0C2I8N5"/>
<sequence>MRFEINFGAYDCVKCFSVDLFLLEDSSTLVFHTRKEQETLKLDVNNIFQCDPICNRNLKNLTDEITRQHLRLFDEPGLGTIKNFNASHHLKKDSTPKFSKTRSIPYSPDHKMKEDMNILVKKGFIEQVETSELTFPIGRLPKTNGLLRICKDFRAGLNSQLDIE</sequence>
<dbReference type="InterPro" id="IPR043502">
    <property type="entry name" value="DNA/RNA_pol_sf"/>
</dbReference>
<gene>
    <name evidence="1" type="ORF">RF11_08070</name>
</gene>
<proteinExistence type="predicted"/>
<protein>
    <submittedName>
        <fullName evidence="1">Uncharacterized protein</fullName>
    </submittedName>
</protein>
<dbReference type="Gene3D" id="3.10.10.10">
    <property type="entry name" value="HIV Type 1 Reverse Transcriptase, subunit A, domain 1"/>
    <property type="match status" value="1"/>
</dbReference>
<dbReference type="EMBL" id="JWZT01005323">
    <property type="protein sequence ID" value="KII61573.1"/>
    <property type="molecule type" value="Genomic_DNA"/>
</dbReference>